<evidence type="ECO:0000313" key="1">
    <source>
        <dbReference type="EMBL" id="OCL09610.1"/>
    </source>
</evidence>
<dbReference type="EMBL" id="KV749395">
    <property type="protein sequence ID" value="OCL09610.1"/>
    <property type="molecule type" value="Genomic_DNA"/>
</dbReference>
<dbReference type="Proteomes" id="UP000250140">
    <property type="component" value="Unassembled WGS sequence"/>
</dbReference>
<proteinExistence type="predicted"/>
<protein>
    <submittedName>
        <fullName evidence="1">Uncharacterized protein</fullName>
    </submittedName>
</protein>
<evidence type="ECO:0000313" key="2">
    <source>
        <dbReference type="Proteomes" id="UP000250140"/>
    </source>
</evidence>
<dbReference type="AlphaFoldDB" id="A0A8E2F2X5"/>
<dbReference type="OrthoDB" id="10551550at2759"/>
<name>A0A8E2F2X5_9PEZI</name>
<keyword evidence="2" id="KW-1185">Reference proteome</keyword>
<organism evidence="1 2">
    <name type="scientific">Glonium stellatum</name>
    <dbReference type="NCBI Taxonomy" id="574774"/>
    <lineage>
        <taxon>Eukaryota</taxon>
        <taxon>Fungi</taxon>
        <taxon>Dikarya</taxon>
        <taxon>Ascomycota</taxon>
        <taxon>Pezizomycotina</taxon>
        <taxon>Dothideomycetes</taxon>
        <taxon>Pleosporomycetidae</taxon>
        <taxon>Gloniales</taxon>
        <taxon>Gloniaceae</taxon>
        <taxon>Glonium</taxon>
    </lineage>
</organism>
<reference evidence="1 2" key="1">
    <citation type="journal article" date="2016" name="Nat. Commun.">
        <title>Ectomycorrhizal ecology is imprinted in the genome of the dominant symbiotic fungus Cenococcum geophilum.</title>
        <authorList>
            <consortium name="DOE Joint Genome Institute"/>
            <person name="Peter M."/>
            <person name="Kohler A."/>
            <person name="Ohm R.A."/>
            <person name="Kuo A."/>
            <person name="Krutzmann J."/>
            <person name="Morin E."/>
            <person name="Arend M."/>
            <person name="Barry K.W."/>
            <person name="Binder M."/>
            <person name="Choi C."/>
            <person name="Clum A."/>
            <person name="Copeland A."/>
            <person name="Grisel N."/>
            <person name="Haridas S."/>
            <person name="Kipfer T."/>
            <person name="LaButti K."/>
            <person name="Lindquist E."/>
            <person name="Lipzen A."/>
            <person name="Maire R."/>
            <person name="Meier B."/>
            <person name="Mihaltcheva S."/>
            <person name="Molinier V."/>
            <person name="Murat C."/>
            <person name="Poggeler S."/>
            <person name="Quandt C.A."/>
            <person name="Sperisen C."/>
            <person name="Tritt A."/>
            <person name="Tisserant E."/>
            <person name="Crous P.W."/>
            <person name="Henrissat B."/>
            <person name="Nehls U."/>
            <person name="Egli S."/>
            <person name="Spatafora J.W."/>
            <person name="Grigoriev I.V."/>
            <person name="Martin F.M."/>
        </authorList>
    </citation>
    <scope>NUCLEOTIDE SEQUENCE [LARGE SCALE GENOMIC DNA]</scope>
    <source>
        <strain evidence="1 2">CBS 207.34</strain>
    </source>
</reference>
<sequence length="142" mass="15237">MSGRFADVVASAAPACSRCVCCLYLIAPGEGPGRMPSTLQELLHLLSTATPSTSLQPFWPCCHSGLAAPLCSNCARTVLPASAAPPLHYTTMAQNPLCAFFSPETKKQRRQTAPWRQTETTWVQTPIADACGRPDAPMMGWT</sequence>
<accession>A0A8E2F2X5</accession>
<gene>
    <name evidence="1" type="ORF">AOQ84DRAFT_220604</name>
</gene>